<proteinExistence type="predicted"/>
<name>A0A9D1PGZ1_9FIRM</name>
<dbReference type="AlphaFoldDB" id="A0A9D1PGZ1"/>
<dbReference type="PANTHER" id="PTHR35191:SF1">
    <property type="entry name" value="PROPHAGE SIDE TAIL FIBER PROTEIN HOMOLOG STFQ-RELATED"/>
    <property type="match status" value="1"/>
</dbReference>
<dbReference type="Pfam" id="PF12571">
    <property type="entry name" value="Phage_tail_fib"/>
    <property type="match status" value="1"/>
</dbReference>
<evidence type="ECO:0000313" key="3">
    <source>
        <dbReference type="Proteomes" id="UP000886808"/>
    </source>
</evidence>
<evidence type="ECO:0000313" key="2">
    <source>
        <dbReference type="EMBL" id="HIV61879.1"/>
    </source>
</evidence>
<protein>
    <submittedName>
        <fullName evidence="2">Phage tail protein</fullName>
    </submittedName>
</protein>
<comment type="caution">
    <text evidence="2">The sequence shown here is derived from an EMBL/GenBank/DDBJ whole genome shotgun (WGS) entry which is preliminary data.</text>
</comment>
<dbReference type="InterPro" id="IPR022225">
    <property type="entry name" value="Phage_tail_fibre_N"/>
</dbReference>
<sequence>MAEFYTVITTAGRELVAGATQAGEKVNITHFAVGDGGGSAVTPDESQTQLVNEKWRGLVSTYKQEGTNIIIDTYIPADEESFTAREMGIFTDDGVLFAVANIPEMRKVLPSEGAVGNFTLGMVLDVSNIDMSYIEIHTNPELDFIKNSEKGQPNGVAPLNKDKVLEIEYGGTGANNVQEAIYNLGCMPRENLLDNAYFIGG</sequence>
<dbReference type="PANTHER" id="PTHR35191">
    <property type="entry name" value="PROPHAGE SIDE TAIL FIBER PROTEIN HOMOLOG STFQ-RELATED"/>
    <property type="match status" value="1"/>
</dbReference>
<gene>
    <name evidence="2" type="ORF">H9746_03395</name>
</gene>
<dbReference type="InterPro" id="IPR051934">
    <property type="entry name" value="Phage_Tail_Fiber_Structural"/>
</dbReference>
<dbReference type="EMBL" id="DXIE01000026">
    <property type="protein sequence ID" value="HIV61879.1"/>
    <property type="molecule type" value="Genomic_DNA"/>
</dbReference>
<reference evidence="2" key="1">
    <citation type="journal article" date="2021" name="PeerJ">
        <title>Extensive microbial diversity within the chicken gut microbiome revealed by metagenomics and culture.</title>
        <authorList>
            <person name="Gilroy R."/>
            <person name="Ravi A."/>
            <person name="Getino M."/>
            <person name="Pursley I."/>
            <person name="Horton D.L."/>
            <person name="Alikhan N.F."/>
            <person name="Baker D."/>
            <person name="Gharbi K."/>
            <person name="Hall N."/>
            <person name="Watson M."/>
            <person name="Adriaenssens E.M."/>
            <person name="Foster-Nyarko E."/>
            <person name="Jarju S."/>
            <person name="Secka A."/>
            <person name="Antonio M."/>
            <person name="Oren A."/>
            <person name="Chaudhuri R.R."/>
            <person name="La Ragione R."/>
            <person name="Hildebrand F."/>
            <person name="Pallen M.J."/>
        </authorList>
    </citation>
    <scope>NUCLEOTIDE SEQUENCE</scope>
    <source>
        <strain evidence="2">CHK193-4272</strain>
    </source>
</reference>
<feature type="non-terminal residue" evidence="2">
    <location>
        <position position="201"/>
    </location>
</feature>
<feature type="domain" description="Phage tail fibre protein N-terminal" evidence="1">
    <location>
        <begin position="1"/>
        <end position="130"/>
    </location>
</feature>
<dbReference type="Proteomes" id="UP000886808">
    <property type="component" value="Unassembled WGS sequence"/>
</dbReference>
<organism evidence="2 3">
    <name type="scientific">Candidatus Butyricicoccus avistercoris</name>
    <dbReference type="NCBI Taxonomy" id="2838518"/>
    <lineage>
        <taxon>Bacteria</taxon>
        <taxon>Bacillati</taxon>
        <taxon>Bacillota</taxon>
        <taxon>Clostridia</taxon>
        <taxon>Eubacteriales</taxon>
        <taxon>Butyricicoccaceae</taxon>
        <taxon>Butyricicoccus</taxon>
    </lineage>
</organism>
<evidence type="ECO:0000259" key="1">
    <source>
        <dbReference type="Pfam" id="PF12571"/>
    </source>
</evidence>
<reference evidence="2" key="2">
    <citation type="submission" date="2021-04" db="EMBL/GenBank/DDBJ databases">
        <authorList>
            <person name="Gilroy R."/>
        </authorList>
    </citation>
    <scope>NUCLEOTIDE SEQUENCE</scope>
    <source>
        <strain evidence="2">CHK193-4272</strain>
    </source>
</reference>
<accession>A0A9D1PGZ1</accession>